<keyword evidence="1" id="KW-0732">Signal</keyword>
<accession>A0A0J1CWV3</accession>
<evidence type="ECO:0008006" key="4">
    <source>
        <dbReference type="Google" id="ProtNLM"/>
    </source>
</evidence>
<sequence>MNAKNFGTLATWLLALTLCCWEPAWAQSTSPDVAQPWLSYAQLTSRQFQTWLEADDDAANQLHQFLEDRILNAKDDAPPPAIVIRAWIGANGAVTKVEFKSLGDPKADAILRQLLTQHPITEPPPADMPQPLRVRLHMEANPDKSTPASASSDALAGCAATAFA</sequence>
<feature type="chain" id="PRO_5005249435" description="YbaB/EbfC family DNA-binding protein" evidence="1">
    <location>
        <begin position="27"/>
        <end position="164"/>
    </location>
</feature>
<dbReference type="AlphaFoldDB" id="A0A0J1CWV3"/>
<evidence type="ECO:0000256" key="1">
    <source>
        <dbReference type="SAM" id="SignalP"/>
    </source>
</evidence>
<gene>
    <name evidence="2" type="ORF">EOS_17760</name>
</gene>
<dbReference type="EMBL" id="AEJF01000115">
    <property type="protein sequence ID" value="KLU24851.1"/>
    <property type="molecule type" value="Genomic_DNA"/>
</dbReference>
<evidence type="ECO:0000313" key="2">
    <source>
        <dbReference type="EMBL" id="KLU24851.1"/>
    </source>
</evidence>
<dbReference type="Proteomes" id="UP000035963">
    <property type="component" value="Unassembled WGS sequence"/>
</dbReference>
<name>A0A0J1CWV3_9BURK</name>
<evidence type="ECO:0000313" key="3">
    <source>
        <dbReference type="Proteomes" id="UP000035963"/>
    </source>
</evidence>
<dbReference type="RefSeq" id="WP_047847986.1">
    <property type="nucleotide sequence ID" value="NZ_AEJF01000115.1"/>
</dbReference>
<feature type="signal peptide" evidence="1">
    <location>
        <begin position="1"/>
        <end position="26"/>
    </location>
</feature>
<organism evidence="2 3">
    <name type="scientific">Caballeronia mineralivorans PML1(12)</name>
    <dbReference type="NCBI Taxonomy" id="908627"/>
    <lineage>
        <taxon>Bacteria</taxon>
        <taxon>Pseudomonadati</taxon>
        <taxon>Pseudomonadota</taxon>
        <taxon>Betaproteobacteria</taxon>
        <taxon>Burkholderiales</taxon>
        <taxon>Burkholderiaceae</taxon>
        <taxon>Caballeronia</taxon>
    </lineage>
</organism>
<keyword evidence="3" id="KW-1185">Reference proteome</keyword>
<reference evidence="2 3" key="1">
    <citation type="journal article" date="2015" name="Genome Announc.">
        <title>Draft Genome Sequence of Burkholderia sp. Strain PML1(12), an Ectomycorrhizosphere-Inhabiting Bacterium with Effective Mineral-Weathering Ability.</title>
        <authorList>
            <person name="Uroz S."/>
            <person name="Oger P."/>
        </authorList>
    </citation>
    <scope>NUCLEOTIDE SEQUENCE [LARGE SCALE GENOMIC DNA]</scope>
    <source>
        <strain evidence="3">PML1(12)</strain>
    </source>
</reference>
<comment type="caution">
    <text evidence="2">The sequence shown here is derived from an EMBL/GenBank/DDBJ whole genome shotgun (WGS) entry which is preliminary data.</text>
</comment>
<protein>
    <recommendedName>
        <fullName evidence="4">YbaB/EbfC family DNA-binding protein</fullName>
    </recommendedName>
</protein>
<dbReference type="PATRIC" id="fig|908627.4.peg.3976"/>
<proteinExistence type="predicted"/>